<evidence type="ECO:0000256" key="1">
    <source>
        <dbReference type="ARBA" id="ARBA00006739"/>
    </source>
</evidence>
<keyword evidence="4" id="KW-1133">Transmembrane helix</keyword>
<name>A0ABW3WQ66_9FLAO</name>
<comment type="caution">
    <text evidence="6">The sequence shown here is derived from an EMBL/GenBank/DDBJ whole genome shotgun (WGS) entry which is preliminary data.</text>
</comment>
<keyword evidence="4" id="KW-0472">Membrane</keyword>
<dbReference type="Pfam" id="PF00535">
    <property type="entry name" value="Glycos_transf_2"/>
    <property type="match status" value="1"/>
</dbReference>
<reference evidence="7" key="1">
    <citation type="journal article" date="2019" name="Int. J. Syst. Evol. Microbiol.">
        <title>The Global Catalogue of Microorganisms (GCM) 10K type strain sequencing project: providing services to taxonomists for standard genome sequencing and annotation.</title>
        <authorList>
            <consortium name="The Broad Institute Genomics Platform"/>
            <consortium name="The Broad Institute Genome Sequencing Center for Infectious Disease"/>
            <person name="Wu L."/>
            <person name="Ma J."/>
        </authorList>
    </citation>
    <scope>NUCLEOTIDE SEQUENCE [LARGE SCALE GENOMIC DNA]</scope>
    <source>
        <strain evidence="7">CCUG 62221</strain>
    </source>
</reference>
<dbReference type="EC" id="2.4.-.-" evidence="6"/>
<evidence type="ECO:0000313" key="7">
    <source>
        <dbReference type="Proteomes" id="UP001597241"/>
    </source>
</evidence>
<gene>
    <name evidence="6" type="ORF">ACFQ5N_06135</name>
</gene>
<dbReference type="EMBL" id="JBHTMV010000003">
    <property type="protein sequence ID" value="MFD1293410.1"/>
    <property type="molecule type" value="Genomic_DNA"/>
</dbReference>
<keyword evidence="4" id="KW-0812">Transmembrane</keyword>
<evidence type="ECO:0000256" key="3">
    <source>
        <dbReference type="ARBA" id="ARBA00022679"/>
    </source>
</evidence>
<organism evidence="6 7">
    <name type="scientific">Lutibacter holmesii</name>
    <dbReference type="NCBI Taxonomy" id="1137985"/>
    <lineage>
        <taxon>Bacteria</taxon>
        <taxon>Pseudomonadati</taxon>
        <taxon>Bacteroidota</taxon>
        <taxon>Flavobacteriia</taxon>
        <taxon>Flavobacteriales</taxon>
        <taxon>Flavobacteriaceae</taxon>
        <taxon>Lutibacter</taxon>
    </lineage>
</organism>
<evidence type="ECO:0000259" key="5">
    <source>
        <dbReference type="Pfam" id="PF00535"/>
    </source>
</evidence>
<feature type="domain" description="Glycosyltransferase 2-like" evidence="5">
    <location>
        <begin position="41"/>
        <end position="211"/>
    </location>
</feature>
<evidence type="ECO:0000313" key="6">
    <source>
        <dbReference type="EMBL" id="MFD1293410.1"/>
    </source>
</evidence>
<keyword evidence="2 6" id="KW-0328">Glycosyltransferase</keyword>
<dbReference type="Gene3D" id="3.90.550.10">
    <property type="entry name" value="Spore Coat Polysaccharide Biosynthesis Protein SpsA, Chain A"/>
    <property type="match status" value="1"/>
</dbReference>
<keyword evidence="7" id="KW-1185">Reference proteome</keyword>
<dbReference type="InterPro" id="IPR029044">
    <property type="entry name" value="Nucleotide-diphossugar_trans"/>
</dbReference>
<dbReference type="RefSeq" id="WP_386808610.1">
    <property type="nucleotide sequence ID" value="NZ_JBHTMV010000003.1"/>
</dbReference>
<comment type="similarity">
    <text evidence="1">Belongs to the glycosyltransferase 2 family.</text>
</comment>
<proteinExistence type="inferred from homology"/>
<feature type="transmembrane region" description="Helical" evidence="4">
    <location>
        <begin position="343"/>
        <end position="363"/>
    </location>
</feature>
<evidence type="ECO:0000256" key="2">
    <source>
        <dbReference type="ARBA" id="ARBA00022676"/>
    </source>
</evidence>
<protein>
    <submittedName>
        <fullName evidence="6">Glycosyltransferase</fullName>
        <ecNumber evidence="6">2.4.-.-</ecNumber>
    </submittedName>
</protein>
<feature type="transmembrane region" description="Helical" evidence="4">
    <location>
        <begin position="279"/>
        <end position="303"/>
    </location>
</feature>
<dbReference type="InterPro" id="IPR001173">
    <property type="entry name" value="Glyco_trans_2-like"/>
</dbReference>
<dbReference type="PANTHER" id="PTHR43630:SF1">
    <property type="entry name" value="POLY-BETA-1,6-N-ACETYL-D-GLUCOSAMINE SYNTHASE"/>
    <property type="match status" value="1"/>
</dbReference>
<dbReference type="SUPFAM" id="SSF53448">
    <property type="entry name" value="Nucleotide-diphospho-sugar transferases"/>
    <property type="match status" value="1"/>
</dbReference>
<dbReference type="PANTHER" id="PTHR43630">
    <property type="entry name" value="POLY-BETA-1,6-N-ACETYL-D-GLUCOSAMINE SYNTHASE"/>
    <property type="match status" value="1"/>
</dbReference>
<evidence type="ECO:0000256" key="4">
    <source>
        <dbReference type="SAM" id="Phobius"/>
    </source>
</evidence>
<dbReference type="Proteomes" id="UP001597241">
    <property type="component" value="Unassembled WGS sequence"/>
</dbReference>
<keyword evidence="3 6" id="KW-0808">Transferase</keyword>
<sequence length="375" mass="43155">MITASIFIFTTYAALVIAFIIGFKNVKLRTSNFEQPLHKFSIIIPFRNEANNLNNLLQSIQKLNYPNKMFEVLLVNDASEDTSCTIIESFQKNHSHISIQIIQNKRTSNSSKKDAIQTAVQQSKFNWIVATDADCEVPKNWLQSFNKFILEKQPVFISAAVKFKAEQSFLFHIQNLNFTSLIGSTIGAFGIQQPFLCNGANMCYKKEVFQKLNGFEGNKTIASGDDVFLLEKMVKNYATDVYFLKSKENIVITKCEMQWQSFLNQQIRWASKSSAYKNWFSILVGGIVFITNLYILIIGFSLFLKPSNYPFFIAILLQKMFFDILLIEKTASFLNTKQSLKHFPFVSLIYPFFTVIIALLSVIKEYEWKGRTFDK</sequence>
<feature type="transmembrane region" description="Helical" evidence="4">
    <location>
        <begin position="6"/>
        <end position="23"/>
    </location>
</feature>
<accession>A0ABW3WQ66</accession>
<dbReference type="GO" id="GO:0016757">
    <property type="term" value="F:glycosyltransferase activity"/>
    <property type="evidence" value="ECO:0007669"/>
    <property type="project" value="UniProtKB-KW"/>
</dbReference>